<accession>A0A653CLS1</accession>
<sequence>MLKNCPEPFYVQDLQFKLRCRLKVFDNEKVDIFTDFCSLVSAASRYGLLFVGSFLPILQDDTTISVKADTLHQATHLLHEVETEAKHWFAANKLVLNEEKTERIVFSLRDCGAINGELTDIRFLGVTIDPTLKWNVHIDNISTRLTKAIYLLRS</sequence>
<proteinExistence type="predicted"/>
<dbReference type="OrthoDB" id="6746718at2759"/>
<dbReference type="EMBL" id="CAACVG010008132">
    <property type="protein sequence ID" value="VEN48638.1"/>
    <property type="molecule type" value="Genomic_DNA"/>
</dbReference>
<organism evidence="1 2">
    <name type="scientific">Callosobruchus maculatus</name>
    <name type="common">Southern cowpea weevil</name>
    <name type="synonym">Pulse bruchid</name>
    <dbReference type="NCBI Taxonomy" id="64391"/>
    <lineage>
        <taxon>Eukaryota</taxon>
        <taxon>Metazoa</taxon>
        <taxon>Ecdysozoa</taxon>
        <taxon>Arthropoda</taxon>
        <taxon>Hexapoda</taxon>
        <taxon>Insecta</taxon>
        <taxon>Pterygota</taxon>
        <taxon>Neoptera</taxon>
        <taxon>Endopterygota</taxon>
        <taxon>Coleoptera</taxon>
        <taxon>Polyphaga</taxon>
        <taxon>Cucujiformia</taxon>
        <taxon>Chrysomeloidea</taxon>
        <taxon>Chrysomelidae</taxon>
        <taxon>Bruchinae</taxon>
        <taxon>Bruchini</taxon>
        <taxon>Callosobruchus</taxon>
    </lineage>
</organism>
<name>A0A653CLS1_CALMS</name>
<reference evidence="1 2" key="1">
    <citation type="submission" date="2019-01" db="EMBL/GenBank/DDBJ databases">
        <authorList>
            <person name="Sayadi A."/>
        </authorList>
    </citation>
    <scope>NUCLEOTIDE SEQUENCE [LARGE SCALE GENOMIC DNA]</scope>
</reference>
<evidence type="ECO:0000313" key="1">
    <source>
        <dbReference type="EMBL" id="VEN48638.1"/>
    </source>
</evidence>
<feature type="non-terminal residue" evidence="1">
    <location>
        <position position="154"/>
    </location>
</feature>
<dbReference type="AlphaFoldDB" id="A0A653CLS1"/>
<protein>
    <recommendedName>
        <fullName evidence="3">Reverse transcriptase domain-containing protein</fullName>
    </recommendedName>
</protein>
<evidence type="ECO:0000313" key="2">
    <source>
        <dbReference type="Proteomes" id="UP000410492"/>
    </source>
</evidence>
<dbReference type="Proteomes" id="UP000410492">
    <property type="component" value="Unassembled WGS sequence"/>
</dbReference>
<evidence type="ECO:0008006" key="3">
    <source>
        <dbReference type="Google" id="ProtNLM"/>
    </source>
</evidence>
<keyword evidence="2" id="KW-1185">Reference proteome</keyword>
<gene>
    <name evidence="1" type="ORF">CALMAC_LOCUS10012</name>
</gene>